<dbReference type="AlphaFoldDB" id="U1PJ50"/>
<proteinExistence type="predicted"/>
<protein>
    <submittedName>
        <fullName evidence="2">Uncharacterized protein</fullName>
    </submittedName>
</protein>
<accession>U1PJ50</accession>
<organism evidence="2 3">
    <name type="scientific">Actinomyces graevenitzii F0530</name>
    <dbReference type="NCBI Taxonomy" id="1321817"/>
    <lineage>
        <taxon>Bacteria</taxon>
        <taxon>Bacillati</taxon>
        <taxon>Actinomycetota</taxon>
        <taxon>Actinomycetes</taxon>
        <taxon>Actinomycetales</taxon>
        <taxon>Actinomycetaceae</taxon>
        <taxon>Actinomyces</taxon>
    </lineage>
</organism>
<dbReference type="Proteomes" id="UP000016481">
    <property type="component" value="Unassembled WGS sequence"/>
</dbReference>
<comment type="caution">
    <text evidence="2">The sequence shown here is derived from an EMBL/GenBank/DDBJ whole genome shotgun (WGS) entry which is preliminary data.</text>
</comment>
<reference evidence="2 3" key="1">
    <citation type="submission" date="2013-08" db="EMBL/GenBank/DDBJ databases">
        <authorList>
            <person name="Weinstock G."/>
            <person name="Sodergren E."/>
            <person name="Wylie T."/>
            <person name="Fulton L."/>
            <person name="Fulton R."/>
            <person name="Fronick C."/>
            <person name="O'Laughlin M."/>
            <person name="Godfrey J."/>
            <person name="Miner T."/>
            <person name="Herter B."/>
            <person name="Appelbaum E."/>
            <person name="Cordes M."/>
            <person name="Lek S."/>
            <person name="Wollam A."/>
            <person name="Pepin K.H."/>
            <person name="Palsikar V.B."/>
            <person name="Mitreva M."/>
            <person name="Wilson R.K."/>
        </authorList>
    </citation>
    <scope>NUCLEOTIDE SEQUENCE [LARGE SCALE GENOMIC DNA]</scope>
    <source>
        <strain evidence="2 3">F0530</strain>
    </source>
</reference>
<dbReference type="EMBL" id="AWSC01000042">
    <property type="protein sequence ID" value="ERH16365.1"/>
    <property type="molecule type" value="Genomic_DNA"/>
</dbReference>
<evidence type="ECO:0000256" key="1">
    <source>
        <dbReference type="SAM" id="MobiDB-lite"/>
    </source>
</evidence>
<feature type="region of interest" description="Disordered" evidence="1">
    <location>
        <begin position="30"/>
        <end position="60"/>
    </location>
</feature>
<evidence type="ECO:0000313" key="2">
    <source>
        <dbReference type="EMBL" id="ERH16365.1"/>
    </source>
</evidence>
<name>U1PJ50_9ACTO</name>
<gene>
    <name evidence="2" type="ORF">HMPREF1978_01109</name>
</gene>
<dbReference type="HOGENOM" id="CLU_2930643_0_0_11"/>
<evidence type="ECO:0000313" key="3">
    <source>
        <dbReference type="Proteomes" id="UP000016481"/>
    </source>
</evidence>
<sequence length="60" mass="6066">MRLGGLWQGVSALGEGPVWAKWVETAGSADGVETDSADGVETGSAGGALKVSRRPNPTKP</sequence>